<evidence type="ECO:0000313" key="2">
    <source>
        <dbReference type="EMBL" id="KXS19549.1"/>
    </source>
</evidence>
<feature type="region of interest" description="Disordered" evidence="1">
    <location>
        <begin position="254"/>
        <end position="284"/>
    </location>
</feature>
<proteinExistence type="predicted"/>
<name>A0A139AS67_GONPJ</name>
<dbReference type="Proteomes" id="UP000070544">
    <property type="component" value="Unassembled WGS sequence"/>
</dbReference>
<dbReference type="AlphaFoldDB" id="A0A139AS67"/>
<keyword evidence="3" id="KW-1185">Reference proteome</keyword>
<evidence type="ECO:0000313" key="3">
    <source>
        <dbReference type="Proteomes" id="UP000070544"/>
    </source>
</evidence>
<organism evidence="2 3">
    <name type="scientific">Gonapodya prolifera (strain JEL478)</name>
    <name type="common">Monoblepharis prolifera</name>
    <dbReference type="NCBI Taxonomy" id="1344416"/>
    <lineage>
        <taxon>Eukaryota</taxon>
        <taxon>Fungi</taxon>
        <taxon>Fungi incertae sedis</taxon>
        <taxon>Chytridiomycota</taxon>
        <taxon>Chytridiomycota incertae sedis</taxon>
        <taxon>Monoblepharidomycetes</taxon>
        <taxon>Monoblepharidales</taxon>
        <taxon>Gonapodyaceae</taxon>
        <taxon>Gonapodya</taxon>
    </lineage>
</organism>
<sequence>MSGNKHMQSISAENQEDVIHAFTAAIPVLARIVPETLAQHASELSSILKVCTTIEYGVDLKFFWESCLAALELIKVDDCQQYLNMICPILELGATDESQRARSLVRGFLERKLSKFKEELTLPPWLSQLIDNVGGATESQTPVTPVEVELPVTGVFVGRHIRTSHPQRNNEIPEWAPPPIDAYNSQDFVPIPPVSDQYDSELAVATNSLDDQHAKPFVPLMFNSLDGQQQNHIFQSEPSTETKKRKAAMFNSPAFLQSPRPSKSLRTTTSVLPTSSPRLGASSPVRRAGGVGMIQLNDLSSSPSVSGALASAEIGVAASIGDKATFGDHIDHLLSNQQLLDECDKTQLFSCQRRLISLQSLIAERIERLIPPEH</sequence>
<evidence type="ECO:0000256" key="1">
    <source>
        <dbReference type="SAM" id="MobiDB-lite"/>
    </source>
</evidence>
<feature type="compositionally biased region" description="Polar residues" evidence="1">
    <location>
        <begin position="259"/>
        <end position="277"/>
    </location>
</feature>
<reference evidence="2 3" key="1">
    <citation type="journal article" date="2015" name="Genome Biol. Evol.">
        <title>Phylogenomic analyses indicate that early fungi evolved digesting cell walls of algal ancestors of land plants.</title>
        <authorList>
            <person name="Chang Y."/>
            <person name="Wang S."/>
            <person name="Sekimoto S."/>
            <person name="Aerts A.L."/>
            <person name="Choi C."/>
            <person name="Clum A."/>
            <person name="LaButti K.M."/>
            <person name="Lindquist E.A."/>
            <person name="Yee Ngan C."/>
            <person name="Ohm R.A."/>
            <person name="Salamov A.A."/>
            <person name="Grigoriev I.V."/>
            <person name="Spatafora J.W."/>
            <person name="Berbee M.L."/>
        </authorList>
    </citation>
    <scope>NUCLEOTIDE SEQUENCE [LARGE SCALE GENOMIC DNA]</scope>
    <source>
        <strain evidence="2 3">JEL478</strain>
    </source>
</reference>
<protein>
    <submittedName>
        <fullName evidence="2">Uncharacterized protein</fullName>
    </submittedName>
</protein>
<accession>A0A139AS67</accession>
<gene>
    <name evidence="2" type="ORF">M427DRAFT_52962</name>
</gene>
<dbReference type="EMBL" id="KQ965738">
    <property type="protein sequence ID" value="KXS19549.1"/>
    <property type="molecule type" value="Genomic_DNA"/>
</dbReference>